<accession>A0A3B0TNL2</accession>
<gene>
    <name evidence="1" type="ORF">MNBD_ALPHA09-603</name>
</gene>
<dbReference type="EMBL" id="UOEM01000008">
    <property type="protein sequence ID" value="VAW10214.1"/>
    <property type="molecule type" value="Genomic_DNA"/>
</dbReference>
<sequence length="238" mass="25105">MTPGGRTSAAIEILADVLDTGRPASEALREWGRKNRYAGSSDRAAIGNLLYAVLRRKLSLAAAMGTDDPRSLILGALRWVWGEGADAVARICDGEGHAPAVLSEAEAAALAGDGDMPAAPEFARADVPEWLWPEFVSAFGSRAGEEGRGLATRPPVDIRVNTLQSSTEKLTRALARHQPAPGGLLATCLRFETPEGPKRHPNLEAETSHGRGHFEVQDQGSQIAAALAGARAGMQVVD</sequence>
<dbReference type="Gene3D" id="3.40.50.150">
    <property type="entry name" value="Vaccinia Virus protein VP39"/>
    <property type="match status" value="1"/>
</dbReference>
<name>A0A3B0TNL2_9ZZZZ</name>
<protein>
    <submittedName>
        <fullName evidence="1">Sun protein</fullName>
    </submittedName>
</protein>
<feature type="non-terminal residue" evidence="1">
    <location>
        <position position="238"/>
    </location>
</feature>
<dbReference type="AlphaFoldDB" id="A0A3B0TNL2"/>
<reference evidence="1" key="1">
    <citation type="submission" date="2018-06" db="EMBL/GenBank/DDBJ databases">
        <authorList>
            <person name="Zhirakovskaya E."/>
        </authorList>
    </citation>
    <scope>NUCLEOTIDE SEQUENCE</scope>
</reference>
<proteinExistence type="predicted"/>
<dbReference type="InterPro" id="IPR029063">
    <property type="entry name" value="SAM-dependent_MTases_sf"/>
</dbReference>
<dbReference type="SUPFAM" id="SSF53335">
    <property type="entry name" value="S-adenosyl-L-methionine-dependent methyltransferases"/>
    <property type="match status" value="1"/>
</dbReference>
<organism evidence="1">
    <name type="scientific">hydrothermal vent metagenome</name>
    <dbReference type="NCBI Taxonomy" id="652676"/>
    <lineage>
        <taxon>unclassified sequences</taxon>
        <taxon>metagenomes</taxon>
        <taxon>ecological metagenomes</taxon>
    </lineage>
</organism>
<evidence type="ECO:0000313" key="1">
    <source>
        <dbReference type="EMBL" id="VAW10214.1"/>
    </source>
</evidence>